<keyword evidence="1" id="KW-0805">Transcription regulation</keyword>
<evidence type="ECO:0000313" key="6">
    <source>
        <dbReference type="Proteomes" id="UP001165583"/>
    </source>
</evidence>
<evidence type="ECO:0000256" key="2">
    <source>
        <dbReference type="ARBA" id="ARBA00023125"/>
    </source>
</evidence>
<protein>
    <submittedName>
        <fullName evidence="5">MarR family transcriptional regulator</fullName>
    </submittedName>
</protein>
<evidence type="ECO:0000256" key="3">
    <source>
        <dbReference type="ARBA" id="ARBA00023163"/>
    </source>
</evidence>
<reference evidence="5" key="1">
    <citation type="submission" date="2022-09" db="EMBL/GenBank/DDBJ databases">
        <title>Novosphingobium sp. Nov., a polycyclic aromatic hydrocarbon-degrading bacterium isolated form mangrove sediments in HongKong.</title>
        <authorList>
            <person name="Hu Z."/>
        </authorList>
    </citation>
    <scope>NUCLEOTIDE SEQUENCE</scope>
    <source>
        <strain evidence="5">HK4-1</strain>
    </source>
</reference>
<sequence length="147" mass="16613">MNRSTMERLFATQFANLSRRWRLLGDQVLSRLNVSSSSGWCLVYMQRLGEGACQSDLARALGVREPTLVRTLNGLEQAKLIERFPHPQDARAKLTRLTVNGASIVRDVEDCLKELRHELLASVSNEDLAATLRVYESIEAALTERRD</sequence>
<organism evidence="5 6">
    <name type="scientific">Novosphingobium mangrovi</name>
    <name type="common">ex Huang et al. 2023</name>
    <dbReference type="NCBI Taxonomy" id="2976432"/>
    <lineage>
        <taxon>Bacteria</taxon>
        <taxon>Pseudomonadati</taxon>
        <taxon>Pseudomonadota</taxon>
        <taxon>Alphaproteobacteria</taxon>
        <taxon>Sphingomonadales</taxon>
        <taxon>Sphingomonadaceae</taxon>
        <taxon>Novosphingobium</taxon>
    </lineage>
</organism>
<dbReference type="PANTHER" id="PTHR33164">
    <property type="entry name" value="TRANSCRIPTIONAL REGULATOR, MARR FAMILY"/>
    <property type="match status" value="1"/>
</dbReference>
<dbReference type="InterPro" id="IPR000835">
    <property type="entry name" value="HTH_MarR-typ"/>
</dbReference>
<dbReference type="Proteomes" id="UP001165583">
    <property type="component" value="Unassembled WGS sequence"/>
</dbReference>
<keyword evidence="3" id="KW-0804">Transcription</keyword>
<dbReference type="PANTHER" id="PTHR33164:SF64">
    <property type="entry name" value="TRANSCRIPTIONAL REGULATOR SLYA"/>
    <property type="match status" value="1"/>
</dbReference>
<keyword evidence="6" id="KW-1185">Reference proteome</keyword>
<proteinExistence type="predicted"/>
<name>A0ABT2I1L6_9SPHN</name>
<evidence type="ECO:0000259" key="4">
    <source>
        <dbReference type="PROSITE" id="PS50995"/>
    </source>
</evidence>
<feature type="domain" description="HTH marR-type" evidence="4">
    <location>
        <begin position="7"/>
        <end position="140"/>
    </location>
</feature>
<keyword evidence="2" id="KW-0238">DNA-binding</keyword>
<dbReference type="InterPro" id="IPR036390">
    <property type="entry name" value="WH_DNA-bd_sf"/>
</dbReference>
<dbReference type="InterPro" id="IPR036388">
    <property type="entry name" value="WH-like_DNA-bd_sf"/>
</dbReference>
<dbReference type="Gene3D" id="1.10.10.10">
    <property type="entry name" value="Winged helix-like DNA-binding domain superfamily/Winged helix DNA-binding domain"/>
    <property type="match status" value="1"/>
</dbReference>
<dbReference type="Pfam" id="PF01047">
    <property type="entry name" value="MarR"/>
    <property type="match status" value="1"/>
</dbReference>
<comment type="caution">
    <text evidence="5">The sequence shown here is derived from an EMBL/GenBank/DDBJ whole genome shotgun (WGS) entry which is preliminary data.</text>
</comment>
<dbReference type="EMBL" id="JANZXA010000002">
    <property type="protein sequence ID" value="MCT2398694.1"/>
    <property type="molecule type" value="Genomic_DNA"/>
</dbReference>
<dbReference type="SUPFAM" id="SSF46785">
    <property type="entry name" value="Winged helix' DNA-binding domain"/>
    <property type="match status" value="1"/>
</dbReference>
<evidence type="ECO:0000313" key="5">
    <source>
        <dbReference type="EMBL" id="MCT2398694.1"/>
    </source>
</evidence>
<gene>
    <name evidence="5" type="ORF">NZK81_03950</name>
</gene>
<dbReference type="SMART" id="SM00347">
    <property type="entry name" value="HTH_MARR"/>
    <property type="match status" value="1"/>
</dbReference>
<dbReference type="PRINTS" id="PR00598">
    <property type="entry name" value="HTHMARR"/>
</dbReference>
<dbReference type="RefSeq" id="WP_260044102.1">
    <property type="nucleotide sequence ID" value="NZ_JANZXA010000002.1"/>
</dbReference>
<dbReference type="InterPro" id="IPR039422">
    <property type="entry name" value="MarR/SlyA-like"/>
</dbReference>
<accession>A0ABT2I1L6</accession>
<evidence type="ECO:0000256" key="1">
    <source>
        <dbReference type="ARBA" id="ARBA00023015"/>
    </source>
</evidence>
<dbReference type="PROSITE" id="PS50995">
    <property type="entry name" value="HTH_MARR_2"/>
    <property type="match status" value="1"/>
</dbReference>